<dbReference type="Proteomes" id="UP000461585">
    <property type="component" value="Unassembled WGS sequence"/>
</dbReference>
<reference evidence="6 7" key="1">
    <citation type="submission" date="2020-01" db="EMBL/GenBank/DDBJ databases">
        <title>Anaeroalcalibacter tamaniensis gen. nov., sp. nov., moderately halophilic strictly anaerobic fermenter bacterium from mud volcano of Taman peninsula.</title>
        <authorList>
            <person name="Frolova A."/>
            <person name="Merkel A.Y."/>
            <person name="Slobodkin A.I."/>
        </authorList>
    </citation>
    <scope>NUCLEOTIDE SEQUENCE [LARGE SCALE GENOMIC DNA]</scope>
    <source>
        <strain evidence="6 7">F-3ap</strain>
    </source>
</reference>
<dbReference type="InterPro" id="IPR000281">
    <property type="entry name" value="HTH_RpiR"/>
</dbReference>
<dbReference type="CDD" id="cd05013">
    <property type="entry name" value="SIS_RpiR"/>
    <property type="match status" value="1"/>
</dbReference>
<dbReference type="Pfam" id="PF01380">
    <property type="entry name" value="SIS"/>
    <property type="match status" value="1"/>
</dbReference>
<dbReference type="Pfam" id="PF01418">
    <property type="entry name" value="HTH_6"/>
    <property type="match status" value="1"/>
</dbReference>
<keyword evidence="3" id="KW-0804">Transcription</keyword>
<keyword evidence="1" id="KW-0805">Transcription regulation</keyword>
<dbReference type="InterPro" id="IPR001347">
    <property type="entry name" value="SIS_dom"/>
</dbReference>
<evidence type="ECO:0000256" key="2">
    <source>
        <dbReference type="ARBA" id="ARBA00023125"/>
    </source>
</evidence>
<dbReference type="InterPro" id="IPR035472">
    <property type="entry name" value="RpiR-like_SIS"/>
</dbReference>
<name>A0A7X5KLH8_9FIRM</name>
<gene>
    <name evidence="6" type="ORF">GXN74_03730</name>
</gene>
<dbReference type="PROSITE" id="PS51464">
    <property type="entry name" value="SIS"/>
    <property type="match status" value="1"/>
</dbReference>
<dbReference type="InterPro" id="IPR036388">
    <property type="entry name" value="WH-like_DNA-bd_sf"/>
</dbReference>
<accession>A0A7X5KLH8</accession>
<dbReference type="SUPFAM" id="SSF53697">
    <property type="entry name" value="SIS domain"/>
    <property type="match status" value="1"/>
</dbReference>
<dbReference type="InterPro" id="IPR009057">
    <property type="entry name" value="Homeodomain-like_sf"/>
</dbReference>
<dbReference type="InterPro" id="IPR047640">
    <property type="entry name" value="RpiR-like"/>
</dbReference>
<dbReference type="GO" id="GO:0097367">
    <property type="term" value="F:carbohydrate derivative binding"/>
    <property type="evidence" value="ECO:0007669"/>
    <property type="project" value="InterPro"/>
</dbReference>
<evidence type="ECO:0000313" key="6">
    <source>
        <dbReference type="EMBL" id="NDL66856.1"/>
    </source>
</evidence>
<proteinExistence type="predicted"/>
<feature type="domain" description="HTH rpiR-type" evidence="4">
    <location>
        <begin position="5"/>
        <end position="81"/>
    </location>
</feature>
<dbReference type="Gene3D" id="3.40.50.10490">
    <property type="entry name" value="Glucose-6-phosphate isomerase like protein, domain 1"/>
    <property type="match status" value="1"/>
</dbReference>
<feature type="domain" description="SIS" evidence="5">
    <location>
        <begin position="124"/>
        <end position="251"/>
    </location>
</feature>
<dbReference type="SUPFAM" id="SSF46689">
    <property type="entry name" value="Homeodomain-like"/>
    <property type="match status" value="1"/>
</dbReference>
<evidence type="ECO:0000256" key="1">
    <source>
        <dbReference type="ARBA" id="ARBA00023015"/>
    </source>
</evidence>
<dbReference type="AlphaFoldDB" id="A0A7X5KLH8"/>
<dbReference type="RefSeq" id="WP_162369580.1">
    <property type="nucleotide sequence ID" value="NZ_JAAEEH010000006.1"/>
</dbReference>
<evidence type="ECO:0000256" key="3">
    <source>
        <dbReference type="ARBA" id="ARBA00023163"/>
    </source>
</evidence>
<keyword evidence="2" id="KW-0238">DNA-binding</keyword>
<evidence type="ECO:0000259" key="5">
    <source>
        <dbReference type="PROSITE" id="PS51464"/>
    </source>
</evidence>
<dbReference type="PROSITE" id="PS51071">
    <property type="entry name" value="HTH_RPIR"/>
    <property type="match status" value="1"/>
</dbReference>
<keyword evidence="7" id="KW-1185">Reference proteome</keyword>
<dbReference type="PANTHER" id="PTHR30514">
    <property type="entry name" value="GLUCOKINASE"/>
    <property type="match status" value="1"/>
</dbReference>
<evidence type="ECO:0000259" key="4">
    <source>
        <dbReference type="PROSITE" id="PS51071"/>
    </source>
</evidence>
<dbReference type="PANTHER" id="PTHR30514:SF1">
    <property type="entry name" value="HTH-TYPE TRANSCRIPTIONAL REGULATOR HEXR-RELATED"/>
    <property type="match status" value="1"/>
</dbReference>
<dbReference type="GO" id="GO:0003677">
    <property type="term" value="F:DNA binding"/>
    <property type="evidence" value="ECO:0007669"/>
    <property type="project" value="UniProtKB-KW"/>
</dbReference>
<dbReference type="InterPro" id="IPR046348">
    <property type="entry name" value="SIS_dom_sf"/>
</dbReference>
<dbReference type="EMBL" id="JAAEEH010000006">
    <property type="protein sequence ID" value="NDL66856.1"/>
    <property type="molecule type" value="Genomic_DNA"/>
</dbReference>
<dbReference type="GO" id="GO:1901135">
    <property type="term" value="P:carbohydrate derivative metabolic process"/>
    <property type="evidence" value="ECO:0007669"/>
    <property type="project" value="InterPro"/>
</dbReference>
<dbReference type="Gene3D" id="1.10.10.10">
    <property type="entry name" value="Winged helix-like DNA-binding domain superfamily/Winged helix DNA-binding domain"/>
    <property type="match status" value="1"/>
</dbReference>
<evidence type="ECO:0000313" key="7">
    <source>
        <dbReference type="Proteomes" id="UP000461585"/>
    </source>
</evidence>
<protein>
    <submittedName>
        <fullName evidence="6">MurR/RpiR family transcriptional regulator</fullName>
    </submittedName>
</protein>
<dbReference type="GO" id="GO:0003700">
    <property type="term" value="F:DNA-binding transcription factor activity"/>
    <property type="evidence" value="ECO:0007669"/>
    <property type="project" value="InterPro"/>
</dbReference>
<sequence>MNENVIALARIRQHYSVLSQSEKRIASYILENHEKLTESTTADLAERTGTSPATIVRFCRSLGFKGFSDFKLYLSQDYFSSSGKSIRVEQDENMAEIKQKTFRFNQNSVEDTMSLLSNESLERAVKAIGESSQVLIVGEGGSASSARIGFEAFLQIGIHSMYLEDPFFQVMAISRMPEDGVVIGITHSGRARNVIDSMKVAKEKGLTTIGLVGIVGSPVMKYTDIPLFNGVTEHLYFSDTIAARICELNVFSTLHAALSLQRKEILGDYRQEISRLLNIKRVKK</sequence>
<organism evidence="6 7">
    <name type="scientific">Anaerotalea alkaliphila</name>
    <dbReference type="NCBI Taxonomy" id="2662126"/>
    <lineage>
        <taxon>Bacteria</taxon>
        <taxon>Bacillati</taxon>
        <taxon>Bacillota</taxon>
        <taxon>Clostridia</taxon>
        <taxon>Eubacteriales</taxon>
        <taxon>Anaerotalea</taxon>
    </lineage>
</organism>
<comment type="caution">
    <text evidence="6">The sequence shown here is derived from an EMBL/GenBank/DDBJ whole genome shotgun (WGS) entry which is preliminary data.</text>
</comment>